<dbReference type="Gene3D" id="1.20.1050.10">
    <property type="match status" value="1"/>
</dbReference>
<protein>
    <recommendedName>
        <fullName evidence="1">GST N-terminal domain-containing protein</fullName>
    </recommendedName>
</protein>
<evidence type="ECO:0000313" key="3">
    <source>
        <dbReference type="Proteomes" id="UP001152562"/>
    </source>
</evidence>
<keyword evidence="3" id="KW-1185">Reference proteome</keyword>
<dbReference type="Proteomes" id="UP001152562">
    <property type="component" value="Unassembled WGS sequence"/>
</dbReference>
<feature type="domain" description="GST N-terminal" evidence="1">
    <location>
        <begin position="1"/>
        <end position="82"/>
    </location>
</feature>
<proteinExistence type="predicted"/>
<evidence type="ECO:0000313" key="2">
    <source>
        <dbReference type="EMBL" id="CAH4027581.1"/>
    </source>
</evidence>
<dbReference type="PANTHER" id="PTHR43969:SF8">
    <property type="entry name" value="GLUTATHIONE S TRANSFERASE E13, ISOFORM A-RELATED"/>
    <property type="match status" value="1"/>
</dbReference>
<dbReference type="SFLD" id="SFLDG00358">
    <property type="entry name" value="Main_(cytGST)"/>
    <property type="match status" value="1"/>
</dbReference>
<name>A0A9P0XAD8_PIEBR</name>
<dbReference type="GO" id="GO:0004364">
    <property type="term" value="F:glutathione transferase activity"/>
    <property type="evidence" value="ECO:0007669"/>
    <property type="project" value="TreeGrafter"/>
</dbReference>
<gene>
    <name evidence="2" type="ORF">PIBRA_LOCUS4719</name>
</gene>
<dbReference type="InterPro" id="IPR004045">
    <property type="entry name" value="Glutathione_S-Trfase_N"/>
</dbReference>
<dbReference type="PANTHER" id="PTHR43969">
    <property type="entry name" value="GLUTATHIONE S TRANSFERASE D10, ISOFORM A-RELATED"/>
    <property type="match status" value="1"/>
</dbReference>
<evidence type="ECO:0000259" key="1">
    <source>
        <dbReference type="PROSITE" id="PS50404"/>
    </source>
</evidence>
<dbReference type="Pfam" id="PF13417">
    <property type="entry name" value="GST_N_3"/>
    <property type="match status" value="1"/>
</dbReference>
<dbReference type="SFLD" id="SFLDS00019">
    <property type="entry name" value="Glutathione_Transferase_(cytos"/>
    <property type="match status" value="1"/>
</dbReference>
<dbReference type="Gene3D" id="3.40.30.10">
    <property type="entry name" value="Glutaredoxin"/>
    <property type="match status" value="1"/>
</dbReference>
<dbReference type="EMBL" id="CALOZG010000005">
    <property type="protein sequence ID" value="CAH4027581.1"/>
    <property type="molecule type" value="Genomic_DNA"/>
</dbReference>
<dbReference type="SUPFAM" id="SSF52833">
    <property type="entry name" value="Thioredoxin-like"/>
    <property type="match status" value="1"/>
</dbReference>
<accession>A0A9P0XAD8</accession>
<comment type="caution">
    <text evidence="2">The sequence shown here is derived from an EMBL/GenBank/DDBJ whole genome shotgun (WGS) entry which is preliminary data.</text>
</comment>
<sequence>MVLTLYKCDMSPPVRSVLMVIEHLKLPVQFVDVNIIKAEQLTKEFKKINPQHTVPTLIDDDFILGDSHAISMYLINKYAKDDSLYPSEPKLRAIVDQRLHFDS</sequence>
<dbReference type="InterPro" id="IPR036249">
    <property type="entry name" value="Thioredoxin-like_sf"/>
</dbReference>
<dbReference type="PROSITE" id="PS50404">
    <property type="entry name" value="GST_NTER"/>
    <property type="match status" value="1"/>
</dbReference>
<reference evidence="2" key="1">
    <citation type="submission" date="2022-05" db="EMBL/GenBank/DDBJ databases">
        <authorList>
            <person name="Okamura Y."/>
        </authorList>
    </citation>
    <scope>NUCLEOTIDE SEQUENCE</scope>
</reference>
<organism evidence="2 3">
    <name type="scientific">Pieris brassicae</name>
    <name type="common">White butterfly</name>
    <name type="synonym">Large white butterfly</name>
    <dbReference type="NCBI Taxonomy" id="7116"/>
    <lineage>
        <taxon>Eukaryota</taxon>
        <taxon>Metazoa</taxon>
        <taxon>Ecdysozoa</taxon>
        <taxon>Arthropoda</taxon>
        <taxon>Hexapoda</taxon>
        <taxon>Insecta</taxon>
        <taxon>Pterygota</taxon>
        <taxon>Neoptera</taxon>
        <taxon>Endopterygota</taxon>
        <taxon>Lepidoptera</taxon>
        <taxon>Glossata</taxon>
        <taxon>Ditrysia</taxon>
        <taxon>Papilionoidea</taxon>
        <taxon>Pieridae</taxon>
        <taxon>Pierinae</taxon>
        <taxon>Pieris</taxon>
    </lineage>
</organism>
<dbReference type="FunFam" id="3.40.30.10:FF:000034">
    <property type="entry name" value="glutathione S-transferase 1"/>
    <property type="match status" value="1"/>
</dbReference>
<dbReference type="GO" id="GO:0006749">
    <property type="term" value="P:glutathione metabolic process"/>
    <property type="evidence" value="ECO:0007669"/>
    <property type="project" value="TreeGrafter"/>
</dbReference>
<dbReference type="InterPro" id="IPR040079">
    <property type="entry name" value="Glutathione_S-Trfase"/>
</dbReference>
<dbReference type="AlphaFoldDB" id="A0A9P0XAD8"/>